<feature type="transmembrane region" description="Helical" evidence="6">
    <location>
        <begin position="313"/>
        <end position="330"/>
    </location>
</feature>
<comment type="subcellular location">
    <subcellularLocation>
        <location evidence="1">Membrane</location>
        <topology evidence="1">Multi-pass membrane protein</topology>
    </subcellularLocation>
</comment>
<feature type="domain" description="Major facilitator superfamily (MFS) profile" evidence="7">
    <location>
        <begin position="13"/>
        <end position="424"/>
    </location>
</feature>
<feature type="transmembrane region" description="Helical" evidence="6">
    <location>
        <begin position="336"/>
        <end position="362"/>
    </location>
</feature>
<dbReference type="InterPro" id="IPR050382">
    <property type="entry name" value="MFS_Na/Anion_cotransporter"/>
</dbReference>
<comment type="caution">
    <text evidence="8">The sequence shown here is derived from an EMBL/GenBank/DDBJ whole genome shotgun (WGS) entry which is preliminary data.</text>
</comment>
<dbReference type="PROSITE" id="PS50850">
    <property type="entry name" value="MFS"/>
    <property type="match status" value="1"/>
</dbReference>
<dbReference type="InterPro" id="IPR036259">
    <property type="entry name" value="MFS_trans_sf"/>
</dbReference>
<dbReference type="Proteomes" id="UP000030351">
    <property type="component" value="Unassembled WGS sequence"/>
</dbReference>
<dbReference type="GO" id="GO:0016020">
    <property type="term" value="C:membrane"/>
    <property type="evidence" value="ECO:0007669"/>
    <property type="project" value="UniProtKB-SubCell"/>
</dbReference>
<dbReference type="InterPro" id="IPR011701">
    <property type="entry name" value="MFS"/>
</dbReference>
<dbReference type="Pfam" id="PF07690">
    <property type="entry name" value="MFS_1"/>
    <property type="match status" value="1"/>
</dbReference>
<feature type="transmembrane region" description="Helical" evidence="6">
    <location>
        <begin position="51"/>
        <end position="71"/>
    </location>
</feature>
<evidence type="ECO:0000256" key="2">
    <source>
        <dbReference type="ARBA" id="ARBA00022692"/>
    </source>
</evidence>
<dbReference type="OrthoDB" id="9771451at2"/>
<dbReference type="SUPFAM" id="SSF103473">
    <property type="entry name" value="MFS general substrate transporter"/>
    <property type="match status" value="1"/>
</dbReference>
<organism evidence="8 9">
    <name type="scientific">Erwinia typographi</name>
    <dbReference type="NCBI Taxonomy" id="371042"/>
    <lineage>
        <taxon>Bacteria</taxon>
        <taxon>Pseudomonadati</taxon>
        <taxon>Pseudomonadota</taxon>
        <taxon>Gammaproteobacteria</taxon>
        <taxon>Enterobacterales</taxon>
        <taxon>Erwiniaceae</taxon>
        <taxon>Erwinia</taxon>
    </lineage>
</organism>
<feature type="transmembrane region" description="Helical" evidence="6">
    <location>
        <begin position="78"/>
        <end position="94"/>
    </location>
</feature>
<feature type="transmembrane region" description="Helical" evidence="6">
    <location>
        <begin position="165"/>
        <end position="186"/>
    </location>
</feature>
<reference evidence="8 9" key="1">
    <citation type="submission" date="2014-10" db="EMBL/GenBank/DDBJ databases">
        <title>Genome sequence of Erwinia typographi M043b.</title>
        <authorList>
            <person name="Chan K.-G."/>
            <person name="Tan W.-S."/>
        </authorList>
    </citation>
    <scope>NUCLEOTIDE SEQUENCE [LARGE SCALE GENOMIC DNA]</scope>
    <source>
        <strain evidence="8 9">M043b</strain>
    </source>
</reference>
<keyword evidence="3 6" id="KW-1133">Transmembrane helix</keyword>
<evidence type="ECO:0000256" key="4">
    <source>
        <dbReference type="ARBA" id="ARBA00023136"/>
    </source>
</evidence>
<feature type="transmembrane region" description="Helical" evidence="6">
    <location>
        <begin position="239"/>
        <end position="260"/>
    </location>
</feature>
<evidence type="ECO:0000256" key="3">
    <source>
        <dbReference type="ARBA" id="ARBA00022989"/>
    </source>
</evidence>
<feature type="transmembrane region" description="Helical" evidence="6">
    <location>
        <begin position="9"/>
        <end position="26"/>
    </location>
</feature>
<dbReference type="RefSeq" id="WP_034893480.1">
    <property type="nucleotide sequence ID" value="NZ_JRUQ01000039.1"/>
</dbReference>
<dbReference type="PANTHER" id="PTHR11662:SF333">
    <property type="entry name" value="D-GALACTONATE TRANSPORTER"/>
    <property type="match status" value="1"/>
</dbReference>
<protein>
    <submittedName>
        <fullName evidence="8">Glucarate transporter</fullName>
    </submittedName>
</protein>
<dbReference type="GO" id="GO:0022857">
    <property type="term" value="F:transmembrane transporter activity"/>
    <property type="evidence" value="ECO:0007669"/>
    <property type="project" value="InterPro"/>
</dbReference>
<feature type="transmembrane region" description="Helical" evidence="6">
    <location>
        <begin position="280"/>
        <end position="301"/>
    </location>
</feature>
<evidence type="ECO:0000256" key="5">
    <source>
        <dbReference type="ARBA" id="ARBA00038514"/>
    </source>
</evidence>
<feature type="transmembrane region" description="Helical" evidence="6">
    <location>
        <begin position="374"/>
        <end position="393"/>
    </location>
</feature>
<dbReference type="PANTHER" id="PTHR11662">
    <property type="entry name" value="SOLUTE CARRIER FAMILY 17"/>
    <property type="match status" value="1"/>
</dbReference>
<dbReference type="Gene3D" id="1.20.1250.20">
    <property type="entry name" value="MFS general substrate transporter like domains"/>
    <property type="match status" value="2"/>
</dbReference>
<dbReference type="CDD" id="cd17319">
    <property type="entry name" value="MFS_ExuT_GudP_like"/>
    <property type="match status" value="1"/>
</dbReference>
<dbReference type="InterPro" id="IPR020846">
    <property type="entry name" value="MFS_dom"/>
</dbReference>
<feature type="transmembrane region" description="Helical" evidence="6">
    <location>
        <begin position="399"/>
        <end position="419"/>
    </location>
</feature>
<keyword evidence="9" id="KW-1185">Reference proteome</keyword>
<name>A0A0A3Z213_9GAMM</name>
<accession>A0A0A3Z213</accession>
<keyword evidence="4 6" id="KW-0472">Membrane</keyword>
<keyword evidence="2 6" id="KW-0812">Transmembrane</keyword>
<gene>
    <name evidence="8" type="ORF">NG99_13310</name>
</gene>
<evidence type="ECO:0000313" key="8">
    <source>
        <dbReference type="EMBL" id="KGT92905.1"/>
    </source>
</evidence>
<evidence type="ECO:0000256" key="1">
    <source>
        <dbReference type="ARBA" id="ARBA00004141"/>
    </source>
</evidence>
<comment type="similarity">
    <text evidence="5">Belongs to the major facilitator superfamily. Phthalate permease family.</text>
</comment>
<proteinExistence type="inferred from homology"/>
<dbReference type="NCBIfam" id="TIGR00893">
    <property type="entry name" value="2A0114"/>
    <property type="match status" value="1"/>
</dbReference>
<evidence type="ECO:0000256" key="6">
    <source>
        <dbReference type="SAM" id="Phobius"/>
    </source>
</evidence>
<dbReference type="STRING" id="371042.NG99_13310"/>
<evidence type="ECO:0000259" key="7">
    <source>
        <dbReference type="PROSITE" id="PS50850"/>
    </source>
</evidence>
<dbReference type="AlphaFoldDB" id="A0A0A3Z213"/>
<sequence>MSTKKPTKVRFFILFMVFVSVVINYMDRSNLSIAGPHIATDFGLSTIEMGYIYSAFGWSYALLQIPGGFMVDKIVPRLLYTVMLIGWSAMTMLMGVAQGFMTLFGLRLAIGVFEVPAFPTNNKVVTAWFPEHEKGKAIACYTSGQFVGVAFLTPVLVALQSWIGWQGMFILMGLTGVVWGIIWYALYRQPDEHRRVNQAEIEYIREGGGIISATVGDKGEAKQKMDWSQVKMAFSRRKLWGVYIGQFASTSMLWFFLTWFPTYLVQYRHLDFIKVGFLTSIPFLAAFVGVLLGGIFSDWLIKRGYSITFARKLPIILGLLLSTSIIGANFTDDTTLIVCFMTLAFFGNGFSSITWTLISAIAPVRAIGVTGGTFNFIGNLSSIIIPIVIGYLVSNGNFAPALIFVAAVALVGALSYIFIVGKVERISF</sequence>
<evidence type="ECO:0000313" key="9">
    <source>
        <dbReference type="Proteomes" id="UP000030351"/>
    </source>
</evidence>
<dbReference type="EMBL" id="JRUQ01000039">
    <property type="protein sequence ID" value="KGT92905.1"/>
    <property type="molecule type" value="Genomic_DNA"/>
</dbReference>
<dbReference type="eggNOG" id="COG2271">
    <property type="taxonomic scope" value="Bacteria"/>
</dbReference>